<feature type="DNA-binding region" description="H-T-H motif" evidence="2">
    <location>
        <begin position="48"/>
        <end position="67"/>
    </location>
</feature>
<dbReference type="PROSITE" id="PS50977">
    <property type="entry name" value="HTH_TETR_2"/>
    <property type="match status" value="1"/>
</dbReference>
<evidence type="ECO:0000256" key="3">
    <source>
        <dbReference type="SAM" id="MobiDB-lite"/>
    </source>
</evidence>
<dbReference type="PANTHER" id="PTHR30055:SF235">
    <property type="entry name" value="TRANSCRIPTIONAL REGULATORY PROTEIN"/>
    <property type="match status" value="1"/>
</dbReference>
<dbReference type="AlphaFoldDB" id="B1KCP4"/>
<name>B1KCP4_BURO0</name>
<reference evidence="6" key="1">
    <citation type="submission" date="2008-02" db="EMBL/GenBank/DDBJ databases">
        <title>Complete sequence of chromosome 3 of Burkholderia cenocepacia MC0-3.</title>
        <authorList>
            <person name="Copeland A."/>
            <person name="Lucas S."/>
            <person name="Lapidus A."/>
            <person name="Barry K."/>
            <person name="Bruce D."/>
            <person name="Goodwin L."/>
            <person name="Glavina del Rio T."/>
            <person name="Dalin E."/>
            <person name="Tice H."/>
            <person name="Pitluck S."/>
            <person name="Chain P."/>
            <person name="Malfatti S."/>
            <person name="Shin M."/>
            <person name="Vergez L."/>
            <person name="Schmutz J."/>
            <person name="Larimer F."/>
            <person name="Land M."/>
            <person name="Hauser L."/>
            <person name="Kyrpides N."/>
            <person name="Mikhailova N."/>
            <person name="Tiedje J."/>
            <person name="Richardson P."/>
        </authorList>
    </citation>
    <scope>NUCLEOTIDE SEQUENCE [LARGE SCALE GENOMIC DNA]</scope>
    <source>
        <strain evidence="6">MC0-3</strain>
    </source>
</reference>
<gene>
    <name evidence="5" type="ordered locus">Bcenmc03_6888</name>
</gene>
<dbReference type="PRINTS" id="PR00455">
    <property type="entry name" value="HTHTETR"/>
</dbReference>
<evidence type="ECO:0000313" key="6">
    <source>
        <dbReference type="Proteomes" id="UP000002169"/>
    </source>
</evidence>
<keyword evidence="1 2" id="KW-0238">DNA-binding</keyword>
<dbReference type="GO" id="GO:0003700">
    <property type="term" value="F:DNA-binding transcription factor activity"/>
    <property type="evidence" value="ECO:0007669"/>
    <property type="project" value="TreeGrafter"/>
</dbReference>
<dbReference type="SUPFAM" id="SSF48498">
    <property type="entry name" value="Tetracyclin repressor-like, C-terminal domain"/>
    <property type="match status" value="1"/>
</dbReference>
<dbReference type="Pfam" id="PF00440">
    <property type="entry name" value="TetR_N"/>
    <property type="match status" value="1"/>
</dbReference>
<evidence type="ECO:0000256" key="1">
    <source>
        <dbReference type="ARBA" id="ARBA00023125"/>
    </source>
</evidence>
<dbReference type="InterPro" id="IPR041586">
    <property type="entry name" value="PsrA_TetR_C"/>
</dbReference>
<feature type="region of interest" description="Disordered" evidence="3">
    <location>
        <begin position="1"/>
        <end position="29"/>
    </location>
</feature>
<dbReference type="RefSeq" id="WP_012337353.1">
    <property type="nucleotide sequence ID" value="NC_010512.1"/>
</dbReference>
<protein>
    <submittedName>
        <fullName evidence="5">Transcriptional regulator, TetR family</fullName>
    </submittedName>
</protein>
<dbReference type="HOGENOM" id="CLU_069356_19_1_4"/>
<dbReference type="Pfam" id="PF17939">
    <property type="entry name" value="TetR_C_30"/>
    <property type="match status" value="1"/>
</dbReference>
<dbReference type="InterPro" id="IPR001647">
    <property type="entry name" value="HTH_TetR"/>
</dbReference>
<dbReference type="InterPro" id="IPR050109">
    <property type="entry name" value="HTH-type_TetR-like_transc_reg"/>
</dbReference>
<feature type="domain" description="HTH tetR-type" evidence="4">
    <location>
        <begin position="25"/>
        <end position="85"/>
    </location>
</feature>
<organism evidence="5 6">
    <name type="scientific">Burkholderia orbicola (strain MC0-3)</name>
    <dbReference type="NCBI Taxonomy" id="406425"/>
    <lineage>
        <taxon>Bacteria</taxon>
        <taxon>Pseudomonadati</taxon>
        <taxon>Pseudomonadota</taxon>
        <taxon>Betaproteobacteria</taxon>
        <taxon>Burkholderiales</taxon>
        <taxon>Burkholderiaceae</taxon>
        <taxon>Burkholderia</taxon>
        <taxon>Burkholderia cepacia complex</taxon>
        <taxon>Burkholderia orbicola</taxon>
    </lineage>
</organism>
<dbReference type="KEGG" id="bcm:Bcenmc03_6888"/>
<proteinExistence type="predicted"/>
<evidence type="ECO:0000256" key="2">
    <source>
        <dbReference type="PROSITE-ProRule" id="PRU00335"/>
    </source>
</evidence>
<dbReference type="SUPFAM" id="SSF46689">
    <property type="entry name" value="Homeodomain-like"/>
    <property type="match status" value="1"/>
</dbReference>
<dbReference type="EMBL" id="CP000960">
    <property type="protein sequence ID" value="ACA95991.1"/>
    <property type="molecule type" value="Genomic_DNA"/>
</dbReference>
<dbReference type="InterPro" id="IPR036271">
    <property type="entry name" value="Tet_transcr_reg_TetR-rel_C_sf"/>
</dbReference>
<dbReference type="Gene3D" id="1.10.357.10">
    <property type="entry name" value="Tetracycline Repressor, domain 2"/>
    <property type="match status" value="1"/>
</dbReference>
<dbReference type="InterPro" id="IPR009057">
    <property type="entry name" value="Homeodomain-like_sf"/>
</dbReference>
<evidence type="ECO:0000313" key="5">
    <source>
        <dbReference type="EMBL" id="ACA95991.1"/>
    </source>
</evidence>
<dbReference type="GO" id="GO:0000976">
    <property type="term" value="F:transcription cis-regulatory region binding"/>
    <property type="evidence" value="ECO:0007669"/>
    <property type="project" value="TreeGrafter"/>
</dbReference>
<evidence type="ECO:0000259" key="4">
    <source>
        <dbReference type="PROSITE" id="PS50977"/>
    </source>
</evidence>
<accession>B1KCP4</accession>
<dbReference type="PANTHER" id="PTHR30055">
    <property type="entry name" value="HTH-TYPE TRANSCRIPTIONAL REGULATOR RUTR"/>
    <property type="match status" value="1"/>
</dbReference>
<dbReference type="Proteomes" id="UP000002169">
    <property type="component" value="Chromosome 3"/>
</dbReference>
<sequence>MSSRNNQAAAAPATDHKAPRASARNTTPERILDTAERLFATHGYFGTSIRDIMQTCGMELSLARYHFGSKDALFQQAIGRRAAMISQQVIESLEAALASTQGKRPDVEAIVTALSAPAFAHLKSGDPGWRNYLRLLTQSGCLLERPDLTAPFYDQYAPAAARYRGAFAKALPRATPETVELVQHFVESVFHLVLNELYAKEARSGTRALSAQHVERMRTYLIRFAVGGIEAMANSAADQPGALDRGRQRGVDEH</sequence>